<feature type="compositionally biased region" description="Basic and acidic residues" evidence="1">
    <location>
        <begin position="1"/>
        <end position="13"/>
    </location>
</feature>
<protein>
    <recommendedName>
        <fullName evidence="4">BTB domain-containing protein</fullName>
    </recommendedName>
</protein>
<organism evidence="2 3">
    <name type="scientific">Monilinia vaccinii-corymbosi</name>
    <dbReference type="NCBI Taxonomy" id="61207"/>
    <lineage>
        <taxon>Eukaryota</taxon>
        <taxon>Fungi</taxon>
        <taxon>Dikarya</taxon>
        <taxon>Ascomycota</taxon>
        <taxon>Pezizomycotina</taxon>
        <taxon>Leotiomycetes</taxon>
        <taxon>Helotiales</taxon>
        <taxon>Sclerotiniaceae</taxon>
        <taxon>Monilinia</taxon>
    </lineage>
</organism>
<keyword evidence="3" id="KW-1185">Reference proteome</keyword>
<dbReference type="Proteomes" id="UP000672032">
    <property type="component" value="Chromosome 1"/>
</dbReference>
<evidence type="ECO:0000256" key="1">
    <source>
        <dbReference type="SAM" id="MobiDB-lite"/>
    </source>
</evidence>
<proteinExistence type="predicted"/>
<sequence length="115" mass="13142">MKSEASSGVKREASGSTSSERIEAWNSDAAKRHDPRTKAPPHCPQKPPTESYIKMIMGPKVNIVVGPEKKAFELPRELLSHYSPVFDRAFNGPFIEGRTQKWNYQKRLCRILRFL</sequence>
<dbReference type="OrthoDB" id="194443at2759"/>
<reference evidence="2" key="1">
    <citation type="submission" date="2020-10" db="EMBL/GenBank/DDBJ databases">
        <title>Genome Sequence of Monilinia vaccinii-corymbosi Sheds Light on Mummy Berry Disease Infection of Blueberry and Mating Type.</title>
        <authorList>
            <person name="Yow A.G."/>
            <person name="Zhang Y."/>
            <person name="Bansal K."/>
            <person name="Eacker S.M."/>
            <person name="Sullivan S."/>
            <person name="Liachko I."/>
            <person name="Cubeta M.A."/>
            <person name="Rollins J.A."/>
            <person name="Ashrafi H."/>
        </authorList>
    </citation>
    <scope>NUCLEOTIDE SEQUENCE</scope>
    <source>
        <strain evidence="2">RL-1</strain>
    </source>
</reference>
<evidence type="ECO:0000313" key="2">
    <source>
        <dbReference type="EMBL" id="QSZ29292.1"/>
    </source>
</evidence>
<evidence type="ECO:0000313" key="3">
    <source>
        <dbReference type="Proteomes" id="UP000672032"/>
    </source>
</evidence>
<gene>
    <name evidence="2" type="ORF">DSL72_003805</name>
</gene>
<accession>A0A8A3NXR7</accession>
<dbReference type="EMBL" id="CP063405">
    <property type="protein sequence ID" value="QSZ29292.1"/>
    <property type="molecule type" value="Genomic_DNA"/>
</dbReference>
<name>A0A8A3NXR7_9HELO</name>
<feature type="region of interest" description="Disordered" evidence="1">
    <location>
        <begin position="1"/>
        <end position="50"/>
    </location>
</feature>
<dbReference type="AlphaFoldDB" id="A0A8A3NXR7"/>
<evidence type="ECO:0008006" key="4">
    <source>
        <dbReference type="Google" id="ProtNLM"/>
    </source>
</evidence>